<dbReference type="Proteomes" id="UP000006732">
    <property type="component" value="Chromosome"/>
</dbReference>
<dbReference type="eggNOG" id="COG0247">
    <property type="taxonomic scope" value="Bacteria"/>
</dbReference>
<dbReference type="AlphaFoldDB" id="A1AP79"/>
<sequence>MKIPMLLATADEMRKIGITPVPEGKRVSAALQLLDQYRSFARQLSVMLESCTGCGACAQACHSYRGTDDHHNIPAARAGLMRRVYKRHFTWLGKALGIVGGAPQLDAQTLESWIDYFYQCTVCRRCATFCPLGIDTGEIVLAGRNILSQLGIAPSFMVTIARNELGAGNNTGIPQPAVLDSCAFLEQELRDETGLDIPIPVDKPDSDLLYLPSSSELFSNVETLMGAAKLFHALGVNWTISTTMLEAANYGFLFNLELMKEFNQRMRDTAARVGATTVVVGECGHGWRVARMCSEGANGPLPFNLVNVLDFMAERLSDLALRKLPLRATLHDSCNHARGTGLVDAPRRIMSACVEEFVEMSPNREKNFCCGGGSGLLMEEMLEIRMKLGKMKGEQIRRLLPLDYVAVACASCKAQLPLVLGHYGMEEVRSGGVIDLMGKALQLNRL</sequence>
<dbReference type="Pfam" id="PF02754">
    <property type="entry name" value="CCG"/>
    <property type="match status" value="1"/>
</dbReference>
<dbReference type="STRING" id="338966.Ppro_1534"/>
<dbReference type="eggNOG" id="COG0437">
    <property type="taxonomic scope" value="Bacteria"/>
</dbReference>
<dbReference type="Gene3D" id="1.10.1060.10">
    <property type="entry name" value="Alpha-helical ferredoxin"/>
    <property type="match status" value="1"/>
</dbReference>
<evidence type="ECO:0000256" key="3">
    <source>
        <dbReference type="ARBA" id="ARBA00022723"/>
    </source>
</evidence>
<gene>
    <name evidence="8" type="ordered locus">Ppro_1534</name>
</gene>
<dbReference type="SUPFAM" id="SSF46548">
    <property type="entry name" value="alpha-helical ferredoxin"/>
    <property type="match status" value="1"/>
</dbReference>
<dbReference type="RefSeq" id="WP_011735439.1">
    <property type="nucleotide sequence ID" value="NC_008609.1"/>
</dbReference>
<dbReference type="GO" id="GO:0016491">
    <property type="term" value="F:oxidoreductase activity"/>
    <property type="evidence" value="ECO:0007669"/>
    <property type="project" value="UniProtKB-ARBA"/>
</dbReference>
<dbReference type="PANTHER" id="PTHR43551">
    <property type="entry name" value="FUMARATE REDUCTASE IRON-SULFUR SUBUNIT"/>
    <property type="match status" value="1"/>
</dbReference>
<dbReference type="EMBL" id="CP000482">
    <property type="protein sequence ID" value="ABK99149.1"/>
    <property type="molecule type" value="Genomic_DNA"/>
</dbReference>
<protein>
    <recommendedName>
        <fullName evidence="7">4Fe-4S ferredoxin-type domain-containing protein</fullName>
    </recommendedName>
</protein>
<dbReference type="InterPro" id="IPR017900">
    <property type="entry name" value="4Fe4S_Fe_S_CS"/>
</dbReference>
<evidence type="ECO:0000256" key="5">
    <source>
        <dbReference type="ARBA" id="ARBA00023004"/>
    </source>
</evidence>
<keyword evidence="5" id="KW-0408">Iron</keyword>
<dbReference type="GO" id="GO:0051539">
    <property type="term" value="F:4 iron, 4 sulfur cluster binding"/>
    <property type="evidence" value="ECO:0007669"/>
    <property type="project" value="UniProtKB-KW"/>
</dbReference>
<dbReference type="KEGG" id="ppd:Ppro_1534"/>
<evidence type="ECO:0000313" key="9">
    <source>
        <dbReference type="Proteomes" id="UP000006732"/>
    </source>
</evidence>
<proteinExistence type="predicted"/>
<keyword evidence="1" id="KW-0813">Transport</keyword>
<dbReference type="PROSITE" id="PS51379">
    <property type="entry name" value="4FE4S_FER_2"/>
    <property type="match status" value="1"/>
</dbReference>
<keyword evidence="4" id="KW-0249">Electron transport</keyword>
<keyword evidence="6" id="KW-0411">Iron-sulfur</keyword>
<dbReference type="OrthoDB" id="9794954at2"/>
<dbReference type="GO" id="GO:0046872">
    <property type="term" value="F:metal ion binding"/>
    <property type="evidence" value="ECO:0007669"/>
    <property type="project" value="UniProtKB-KW"/>
</dbReference>
<dbReference type="HOGENOM" id="CLU_023081_6_0_7"/>
<evidence type="ECO:0000256" key="2">
    <source>
        <dbReference type="ARBA" id="ARBA00022485"/>
    </source>
</evidence>
<dbReference type="PANTHER" id="PTHR43551:SF1">
    <property type="entry name" value="HETERODISULFIDE REDUCTASE"/>
    <property type="match status" value="1"/>
</dbReference>
<accession>A1AP79</accession>
<evidence type="ECO:0000259" key="7">
    <source>
        <dbReference type="PROSITE" id="PS51379"/>
    </source>
</evidence>
<dbReference type="PROSITE" id="PS00198">
    <property type="entry name" value="4FE4S_FER_1"/>
    <property type="match status" value="1"/>
</dbReference>
<keyword evidence="2" id="KW-0004">4Fe-4S</keyword>
<evidence type="ECO:0000256" key="4">
    <source>
        <dbReference type="ARBA" id="ARBA00022982"/>
    </source>
</evidence>
<organism evidence="8 9">
    <name type="scientific">Pelobacter propionicus (strain DSM 2379 / NBRC 103807 / OttBd1)</name>
    <dbReference type="NCBI Taxonomy" id="338966"/>
    <lineage>
        <taxon>Bacteria</taxon>
        <taxon>Pseudomonadati</taxon>
        <taxon>Thermodesulfobacteriota</taxon>
        <taxon>Desulfuromonadia</taxon>
        <taxon>Desulfuromonadales</taxon>
        <taxon>Desulfuromonadaceae</taxon>
        <taxon>Pelobacter</taxon>
    </lineage>
</organism>
<dbReference type="InterPro" id="IPR009051">
    <property type="entry name" value="Helical_ferredxn"/>
</dbReference>
<feature type="domain" description="4Fe-4S ferredoxin-type" evidence="7">
    <location>
        <begin position="42"/>
        <end position="61"/>
    </location>
</feature>
<dbReference type="InterPro" id="IPR004017">
    <property type="entry name" value="Cys_rich_dom"/>
</dbReference>
<evidence type="ECO:0000313" key="8">
    <source>
        <dbReference type="EMBL" id="ABK99149.1"/>
    </source>
</evidence>
<name>A1AP79_PELPD</name>
<evidence type="ECO:0000256" key="6">
    <source>
        <dbReference type="ARBA" id="ARBA00023014"/>
    </source>
</evidence>
<reference evidence="8 9" key="1">
    <citation type="submission" date="2006-10" db="EMBL/GenBank/DDBJ databases">
        <title>Complete sequence of chromosome of Pelobacter propionicus DSM 2379.</title>
        <authorList>
            <consortium name="US DOE Joint Genome Institute"/>
            <person name="Copeland A."/>
            <person name="Lucas S."/>
            <person name="Lapidus A."/>
            <person name="Barry K."/>
            <person name="Detter J.C."/>
            <person name="Glavina del Rio T."/>
            <person name="Hammon N."/>
            <person name="Israni S."/>
            <person name="Dalin E."/>
            <person name="Tice H."/>
            <person name="Pitluck S."/>
            <person name="Saunders E."/>
            <person name="Brettin T."/>
            <person name="Bruce D."/>
            <person name="Han C."/>
            <person name="Tapia R."/>
            <person name="Schmutz J."/>
            <person name="Larimer F."/>
            <person name="Land M."/>
            <person name="Hauser L."/>
            <person name="Kyrpides N."/>
            <person name="Kim E."/>
            <person name="Lovley D."/>
            <person name="Richardson P."/>
        </authorList>
    </citation>
    <scope>NUCLEOTIDE SEQUENCE [LARGE SCALE GENOMIC DNA]</scope>
    <source>
        <strain evidence="9">DSM 2379 / NBRC 103807 / OttBd1</strain>
    </source>
</reference>
<keyword evidence="9" id="KW-1185">Reference proteome</keyword>
<dbReference type="InterPro" id="IPR017896">
    <property type="entry name" value="4Fe4S_Fe-S-bd"/>
</dbReference>
<evidence type="ECO:0000256" key="1">
    <source>
        <dbReference type="ARBA" id="ARBA00022448"/>
    </source>
</evidence>
<dbReference type="Pfam" id="PF13183">
    <property type="entry name" value="Fer4_8"/>
    <property type="match status" value="1"/>
</dbReference>
<keyword evidence="3" id="KW-0479">Metal-binding</keyword>